<feature type="transmembrane region" description="Helical" evidence="8">
    <location>
        <begin position="177"/>
        <end position="197"/>
    </location>
</feature>
<gene>
    <name evidence="11" type="ORF">PCON_13840</name>
</gene>
<evidence type="ECO:0000256" key="2">
    <source>
        <dbReference type="ARBA" id="ARBA00010593"/>
    </source>
</evidence>
<feature type="transmembrane region" description="Helical" evidence="8">
    <location>
        <begin position="269"/>
        <end position="290"/>
    </location>
</feature>
<evidence type="ECO:0000256" key="4">
    <source>
        <dbReference type="ARBA" id="ARBA00022692"/>
    </source>
</evidence>
<organism evidence="11 12">
    <name type="scientific">Pyronema omphalodes (strain CBS 100304)</name>
    <name type="common">Pyronema confluens</name>
    <dbReference type="NCBI Taxonomy" id="1076935"/>
    <lineage>
        <taxon>Eukaryota</taxon>
        <taxon>Fungi</taxon>
        <taxon>Dikarya</taxon>
        <taxon>Ascomycota</taxon>
        <taxon>Pezizomycotina</taxon>
        <taxon>Pezizomycetes</taxon>
        <taxon>Pezizales</taxon>
        <taxon>Pyronemataceae</taxon>
        <taxon>Pyronema</taxon>
    </lineage>
</organism>
<evidence type="ECO:0000256" key="3">
    <source>
        <dbReference type="ARBA" id="ARBA00022448"/>
    </source>
</evidence>
<dbReference type="PANTHER" id="PTHR11827">
    <property type="entry name" value="SOLUTE CARRIER FAMILY 12, CATION COTRANSPORTERS"/>
    <property type="match status" value="1"/>
</dbReference>
<feature type="domain" description="Amino acid permease/ SLC12A" evidence="9">
    <location>
        <begin position="54"/>
        <end position="504"/>
    </location>
</feature>
<dbReference type="eggNOG" id="KOG1288">
    <property type="taxonomic scope" value="Eukaryota"/>
</dbReference>
<evidence type="ECO:0000259" key="9">
    <source>
        <dbReference type="Pfam" id="PF00324"/>
    </source>
</evidence>
<dbReference type="InterPro" id="IPR004841">
    <property type="entry name" value="AA-permease/SLC12A_dom"/>
</dbReference>
<feature type="transmembrane region" description="Helical" evidence="8">
    <location>
        <begin position="302"/>
        <end position="324"/>
    </location>
</feature>
<comment type="subcellular location">
    <subcellularLocation>
        <location evidence="1">Membrane</location>
        <topology evidence="1">Multi-pass membrane protein</topology>
    </subcellularLocation>
</comment>
<dbReference type="AlphaFoldDB" id="U4LFK9"/>
<feature type="compositionally biased region" description="Acidic residues" evidence="7">
    <location>
        <begin position="949"/>
        <end position="959"/>
    </location>
</feature>
<evidence type="ECO:0000313" key="12">
    <source>
        <dbReference type="Proteomes" id="UP000018144"/>
    </source>
</evidence>
<dbReference type="Pfam" id="PF03522">
    <property type="entry name" value="SLC12"/>
    <property type="match status" value="2"/>
</dbReference>
<feature type="transmembrane region" description="Helical" evidence="8">
    <location>
        <begin position="344"/>
        <end position="368"/>
    </location>
</feature>
<reference evidence="11 12" key="1">
    <citation type="journal article" date="2013" name="PLoS Genet.">
        <title>The genome and development-dependent transcriptomes of Pyronema confluens: a window into fungal evolution.</title>
        <authorList>
            <person name="Traeger S."/>
            <person name="Altegoer F."/>
            <person name="Freitag M."/>
            <person name="Gabaldon T."/>
            <person name="Kempken F."/>
            <person name="Kumar A."/>
            <person name="Marcet-Houben M."/>
            <person name="Poggeler S."/>
            <person name="Stajich J.E."/>
            <person name="Nowrousian M."/>
        </authorList>
    </citation>
    <scope>NUCLEOTIDE SEQUENCE [LARGE SCALE GENOMIC DNA]</scope>
    <source>
        <strain evidence="12">CBS 100304</strain>
        <tissue evidence="11">Vegetative mycelium</tissue>
    </source>
</reference>
<dbReference type="EMBL" id="HF935944">
    <property type="protein sequence ID" value="CCX14247.1"/>
    <property type="molecule type" value="Genomic_DNA"/>
</dbReference>
<dbReference type="GO" id="GO:0034486">
    <property type="term" value="P:vacuolar transmembrane transport"/>
    <property type="evidence" value="ECO:0007669"/>
    <property type="project" value="TreeGrafter"/>
</dbReference>
<evidence type="ECO:0000259" key="10">
    <source>
        <dbReference type="Pfam" id="PF03522"/>
    </source>
</evidence>
<evidence type="ECO:0000256" key="1">
    <source>
        <dbReference type="ARBA" id="ARBA00004141"/>
    </source>
</evidence>
<feature type="transmembrane region" description="Helical" evidence="8">
    <location>
        <begin position="204"/>
        <end position="223"/>
    </location>
</feature>
<feature type="compositionally biased region" description="Low complexity" evidence="7">
    <location>
        <begin position="1016"/>
        <end position="1025"/>
    </location>
</feature>
<dbReference type="GO" id="GO:0006884">
    <property type="term" value="P:cell volume homeostasis"/>
    <property type="evidence" value="ECO:0007669"/>
    <property type="project" value="TreeGrafter"/>
</dbReference>
<dbReference type="InterPro" id="IPR018491">
    <property type="entry name" value="SLC12_C"/>
</dbReference>
<keyword evidence="6 8" id="KW-0472">Membrane</keyword>
<feature type="region of interest" description="Disordered" evidence="7">
    <location>
        <begin position="982"/>
        <end position="1029"/>
    </location>
</feature>
<evidence type="ECO:0000313" key="11">
    <source>
        <dbReference type="EMBL" id="CCX14247.1"/>
    </source>
</evidence>
<feature type="transmembrane region" description="Helical" evidence="8">
    <location>
        <begin position="54"/>
        <end position="75"/>
    </location>
</feature>
<feature type="domain" description="SLC12A transporter C-terminal" evidence="10">
    <location>
        <begin position="559"/>
        <end position="643"/>
    </location>
</feature>
<accession>U4LFK9</accession>
<dbReference type="STRING" id="1076935.U4LFK9"/>
<dbReference type="InterPro" id="IPR004842">
    <property type="entry name" value="SLC12A_fam"/>
</dbReference>
<feature type="region of interest" description="Disordered" evidence="7">
    <location>
        <begin position="942"/>
        <end position="970"/>
    </location>
</feature>
<dbReference type="GO" id="GO:0055075">
    <property type="term" value="P:potassium ion homeostasis"/>
    <property type="evidence" value="ECO:0007669"/>
    <property type="project" value="TreeGrafter"/>
</dbReference>
<evidence type="ECO:0000256" key="8">
    <source>
        <dbReference type="SAM" id="Phobius"/>
    </source>
</evidence>
<evidence type="ECO:0000256" key="6">
    <source>
        <dbReference type="ARBA" id="ARBA00023136"/>
    </source>
</evidence>
<dbReference type="GO" id="GO:0005774">
    <property type="term" value="C:vacuolar membrane"/>
    <property type="evidence" value="ECO:0007669"/>
    <property type="project" value="TreeGrafter"/>
</dbReference>
<sequence>MNADEENLIFRRTASTSWLRFRGSPKLSVTNTAAADVGNSDVSKSKKLGTFSGVFVPTTLNVLSILMFLRFGFILGQTGVLGMMCLLFASYLINFLTTFSLSAISSNGTVRGGGAYYLISRSLGPEFGGSIGLVFYLGFVFNTGMNAVGLIDCILNNFGQISGTVLQYFPESFWHRYLYATVVLVFCTVVCLAGSAIFARASNLLLAILLVATFSIPISSLFVKPYGDDRTGIIYTGLSMETLMENLMPRFTKGAAGSSIDEVENWQNMFGILFPATAGIFAGASMSGDLRNPSKSIPTGTLWGLLFTFFSYALVIFSMGATIARPTLYKDLNVIQDVNGYPPLILMGEFATSFFSALMGVIGSAKLLQALARDSIFPYLGAFGQGTKATDDPVLAILFTFVLAQVTLFMDINSIASFVTMTYLVTFFVMNFACFVLKIGSAPNFRPTFKFFSWWTAAAGALASLVAMFLVDGTYATGVIGMVLALFLVIHYTSPPKTWGDVSQRYESQFNDRNFVIDRLSLIYHQVRKYLLRLKTEHVKFWRPQILLLVNDPRRSWKLIQFCNALKKGGLYVLGHVVVTPEFQESFPEVKKQQSAWMKYIDFSKIKAFPQVTIAPTFEWGARNIVLSAGLGGMRPNIAIMGFFNMDEYRASKPLIDLGAGISSSASSIGKGKVRQDDVRAQLPTDSMRSESSVTPMSYVNVLDDLLSCLQINFAIAKGFDDLQLPTGAAHEKKKYIDLWPIQMSVEIEGYVNGNISTNFDTYTLILQLGTILNTVKTWKKAYTLRVIVFVEYESDVEEERLHVKKLLEDLRIEAEVIVTWLARGDLPIYEAIVNGSDNMETAALLQKTLGDEPWWTDLQDRRQGLSNPTASVEISTLANEWPGSSFQQMGRTDLSRSHGTRVNLGKLRNAVRRHSHSVSGMAIRKLSMAINMRTRRLNPDAVHHVSESDESSDDEESTEGSAVSEGDLSDYSDDERVAFDFGRPRRASTGDGLRAPVWDTAATATRSAPVDNKMESAASAESSSTTMQNLVTPDKKFLSPDISRLRAAGMDRASLPSFSCKAIPETQLATGDGPGPSIMFAIENERRSRRKSSRHSLGSNHSLSFNDFPSRAQHLILNELIRRYSDETAVIITTLPSPPPESYKSESLAVAYLEGLELLTEGLPPTLLVHSSSLCVTTEL</sequence>
<dbReference type="GO" id="GO:0055064">
    <property type="term" value="P:chloride ion homeostasis"/>
    <property type="evidence" value="ECO:0007669"/>
    <property type="project" value="TreeGrafter"/>
</dbReference>
<evidence type="ECO:0000256" key="5">
    <source>
        <dbReference type="ARBA" id="ARBA00022989"/>
    </source>
</evidence>
<name>U4LFK9_PYROM</name>
<dbReference type="Pfam" id="PF00324">
    <property type="entry name" value="AA_permease"/>
    <property type="match status" value="1"/>
</dbReference>
<keyword evidence="12" id="KW-1185">Reference proteome</keyword>
<comment type="similarity">
    <text evidence="2">Belongs to the SLC12A transporter family.</text>
</comment>
<keyword evidence="4 8" id="KW-0812">Transmembrane</keyword>
<keyword evidence="5 8" id="KW-1133">Transmembrane helix</keyword>
<dbReference type="Proteomes" id="UP000018144">
    <property type="component" value="Unassembled WGS sequence"/>
</dbReference>
<proteinExistence type="inferred from homology"/>
<dbReference type="PANTHER" id="PTHR11827:SF72">
    <property type="entry name" value="GH08340P"/>
    <property type="match status" value="1"/>
</dbReference>
<feature type="transmembrane region" description="Helical" evidence="8">
    <location>
        <begin position="415"/>
        <end position="439"/>
    </location>
</feature>
<dbReference type="OrthoDB" id="2020542at2759"/>
<dbReference type="Gene3D" id="1.20.1740.10">
    <property type="entry name" value="Amino acid/polyamine transporter I"/>
    <property type="match status" value="1"/>
</dbReference>
<protein>
    <submittedName>
        <fullName evidence="11">Similar to Uncharacterized membrane protein YBR235W acc. no. P38329</fullName>
    </submittedName>
</protein>
<feature type="transmembrane region" description="Helical" evidence="8">
    <location>
        <begin position="451"/>
        <end position="469"/>
    </location>
</feature>
<keyword evidence="3" id="KW-0813">Transport</keyword>
<evidence type="ECO:0000256" key="7">
    <source>
        <dbReference type="SAM" id="MobiDB-lite"/>
    </source>
</evidence>
<dbReference type="GO" id="GO:0015379">
    <property type="term" value="F:potassium:chloride symporter activity"/>
    <property type="evidence" value="ECO:0007669"/>
    <property type="project" value="TreeGrafter"/>
</dbReference>
<feature type="transmembrane region" description="Helical" evidence="8">
    <location>
        <begin position="81"/>
        <end position="104"/>
    </location>
</feature>
<feature type="domain" description="SLC12A transporter C-terminal" evidence="10">
    <location>
        <begin position="1113"/>
        <end position="1171"/>
    </location>
</feature>
<feature type="transmembrane region" description="Helical" evidence="8">
    <location>
        <begin position="116"/>
        <end position="139"/>
    </location>
</feature>
<dbReference type="FunFam" id="1.20.1740.10:FF:000013">
    <property type="entry name" value="Solute carrier family 12 member"/>
    <property type="match status" value="1"/>
</dbReference>
<feature type="transmembrane region" description="Helical" evidence="8">
    <location>
        <begin position="475"/>
        <end position="493"/>
    </location>
</feature>
<dbReference type="OMA" id="NDLPCRA"/>